<evidence type="ECO:0000256" key="2">
    <source>
        <dbReference type="ARBA" id="ARBA00006950"/>
    </source>
</evidence>
<name>A0A4R3KPK8_9FIRM</name>
<dbReference type="InterPro" id="IPR009040">
    <property type="entry name" value="Ferritin-like_diiron"/>
</dbReference>
<keyword evidence="5" id="KW-0560">Oxidoreductase</keyword>
<evidence type="ECO:0000259" key="10">
    <source>
        <dbReference type="PROSITE" id="PS50905"/>
    </source>
</evidence>
<dbReference type="EC" id="1.16.3.2" evidence="9"/>
<dbReference type="InterPro" id="IPR012347">
    <property type="entry name" value="Ferritin-like"/>
</dbReference>
<dbReference type="RefSeq" id="WP_132029440.1">
    <property type="nucleotide sequence ID" value="NZ_CP068564.1"/>
</dbReference>
<dbReference type="GO" id="GO:0006879">
    <property type="term" value="P:intracellular iron ion homeostasis"/>
    <property type="evidence" value="ECO:0007669"/>
    <property type="project" value="UniProtKB-KW"/>
</dbReference>
<dbReference type="PANTHER" id="PTHR11431:SF127">
    <property type="entry name" value="BACTERIAL NON-HEME FERRITIN"/>
    <property type="match status" value="1"/>
</dbReference>
<proteinExistence type="inferred from homology"/>
<feature type="binding site" evidence="8">
    <location>
        <position position="50"/>
    </location>
    <ligand>
        <name>Fe cation</name>
        <dbReference type="ChEBI" id="CHEBI:24875"/>
        <label>1</label>
    </ligand>
</feature>
<keyword evidence="3 9" id="KW-0409">Iron storage</keyword>
<keyword evidence="4 8" id="KW-0479">Metal-binding</keyword>
<keyword evidence="12" id="KW-1185">Reference proteome</keyword>
<comment type="function">
    <text evidence="1 9">Iron-storage protein.</text>
</comment>
<dbReference type="Proteomes" id="UP000294567">
    <property type="component" value="Unassembled WGS sequence"/>
</dbReference>
<dbReference type="Pfam" id="PF00210">
    <property type="entry name" value="Ferritin"/>
    <property type="match status" value="1"/>
</dbReference>
<feature type="binding site" evidence="8">
    <location>
        <position position="94"/>
    </location>
    <ligand>
        <name>Fe cation</name>
        <dbReference type="ChEBI" id="CHEBI:24875"/>
        <label>1</label>
    </ligand>
</feature>
<evidence type="ECO:0000256" key="9">
    <source>
        <dbReference type="RuleBase" id="RU361145"/>
    </source>
</evidence>
<accession>A0A4R3KPK8</accession>
<dbReference type="PANTHER" id="PTHR11431">
    <property type="entry name" value="FERRITIN"/>
    <property type="match status" value="1"/>
</dbReference>
<evidence type="ECO:0000256" key="6">
    <source>
        <dbReference type="ARBA" id="ARBA00023004"/>
    </source>
</evidence>
<evidence type="ECO:0000256" key="3">
    <source>
        <dbReference type="ARBA" id="ARBA00022434"/>
    </source>
</evidence>
<dbReference type="InterPro" id="IPR041719">
    <property type="entry name" value="Ferritin_prok"/>
</dbReference>
<dbReference type="InterPro" id="IPR009078">
    <property type="entry name" value="Ferritin-like_SF"/>
</dbReference>
<feature type="domain" description="Ferritin-like diiron" evidence="10">
    <location>
        <begin position="1"/>
        <end position="145"/>
    </location>
</feature>
<dbReference type="InterPro" id="IPR008331">
    <property type="entry name" value="Ferritin_DPS_dom"/>
</dbReference>
<dbReference type="GO" id="GO:0005829">
    <property type="term" value="C:cytosol"/>
    <property type="evidence" value="ECO:0007669"/>
    <property type="project" value="TreeGrafter"/>
</dbReference>
<gene>
    <name evidence="11" type="ORF">EDD65_11422</name>
</gene>
<evidence type="ECO:0000256" key="5">
    <source>
        <dbReference type="ARBA" id="ARBA00023002"/>
    </source>
</evidence>
<comment type="caution">
    <text evidence="11">The sequence shown here is derived from an EMBL/GenBank/DDBJ whole genome shotgun (WGS) entry which is preliminary data.</text>
</comment>
<comment type="subcellular location">
    <subcellularLocation>
        <location evidence="9">Cytoplasm</location>
    </subcellularLocation>
</comment>
<sequence>MASEKLLKELNDQFNFELESGYIYMAMASYCAEQNLDGFANFFIVQAQEEYVHAMKFFDFINDLDGRVTMKGIKEPLNEYESLVHVFETALNHEKLVTSRINKLVDLAKEENDYTTISFLQWFVDEQLEEENSMKDILIKLDRMGDNFQGIYMLDKKLGERTLE</sequence>
<evidence type="ECO:0000313" key="12">
    <source>
        <dbReference type="Proteomes" id="UP000294567"/>
    </source>
</evidence>
<reference evidence="11 12" key="1">
    <citation type="submission" date="2019-03" db="EMBL/GenBank/DDBJ databases">
        <title>Genomic Encyclopedia of Type Strains, Phase IV (KMG-IV): sequencing the most valuable type-strain genomes for metagenomic binning, comparative biology and taxonomic classification.</title>
        <authorList>
            <person name="Goeker M."/>
        </authorList>
    </citation>
    <scope>NUCLEOTIDE SEQUENCE [LARGE SCALE GENOMIC DNA]</scope>
    <source>
        <strain evidence="11 12">DSM 26752</strain>
    </source>
</reference>
<dbReference type="GO" id="GO:0008199">
    <property type="term" value="F:ferric iron binding"/>
    <property type="evidence" value="ECO:0007669"/>
    <property type="project" value="InterPro"/>
</dbReference>
<comment type="similarity">
    <text evidence="2 9">Belongs to the ferritin family. Prokaryotic subfamily.</text>
</comment>
<comment type="catalytic activity">
    <reaction evidence="7 9">
        <text>4 Fe(2+) + O2 + 6 H2O = 4 iron(III) oxide-hydroxide + 12 H(+)</text>
        <dbReference type="Rhea" id="RHEA:11972"/>
        <dbReference type="ChEBI" id="CHEBI:15377"/>
        <dbReference type="ChEBI" id="CHEBI:15378"/>
        <dbReference type="ChEBI" id="CHEBI:15379"/>
        <dbReference type="ChEBI" id="CHEBI:29033"/>
        <dbReference type="ChEBI" id="CHEBI:78619"/>
        <dbReference type="EC" id="1.16.3.2"/>
    </reaction>
</comment>
<keyword evidence="6 8" id="KW-0408">Iron</keyword>
<dbReference type="InterPro" id="IPR001519">
    <property type="entry name" value="Ferritin"/>
</dbReference>
<evidence type="ECO:0000256" key="7">
    <source>
        <dbReference type="ARBA" id="ARBA00048035"/>
    </source>
</evidence>
<feature type="binding site" evidence="8">
    <location>
        <position position="53"/>
    </location>
    <ligand>
        <name>Fe cation</name>
        <dbReference type="ChEBI" id="CHEBI:24875"/>
        <label>1</label>
    </ligand>
</feature>
<evidence type="ECO:0000256" key="4">
    <source>
        <dbReference type="ARBA" id="ARBA00022723"/>
    </source>
</evidence>
<dbReference type="OrthoDB" id="9801481at2"/>
<dbReference type="EMBL" id="SMAE01000014">
    <property type="protein sequence ID" value="TCS86628.1"/>
    <property type="molecule type" value="Genomic_DNA"/>
</dbReference>
<dbReference type="GO" id="GO:0004322">
    <property type="term" value="F:ferroxidase activity"/>
    <property type="evidence" value="ECO:0007669"/>
    <property type="project" value="TreeGrafter"/>
</dbReference>
<evidence type="ECO:0000256" key="8">
    <source>
        <dbReference type="PIRSR" id="PIRSR601519-1"/>
    </source>
</evidence>
<protein>
    <recommendedName>
        <fullName evidence="9">Ferritin</fullName>
        <ecNumber evidence="9">1.16.3.2</ecNumber>
    </recommendedName>
</protein>
<evidence type="ECO:0000313" key="11">
    <source>
        <dbReference type="EMBL" id="TCS86628.1"/>
    </source>
</evidence>
<dbReference type="Gene3D" id="1.20.1260.10">
    <property type="match status" value="1"/>
</dbReference>
<dbReference type="GO" id="GO:0042802">
    <property type="term" value="F:identical protein binding"/>
    <property type="evidence" value="ECO:0007669"/>
    <property type="project" value="UniProtKB-ARBA"/>
</dbReference>
<organism evidence="11 12">
    <name type="scientific">Keratinibaculum paraultunense</name>
    <dbReference type="NCBI Taxonomy" id="1278232"/>
    <lineage>
        <taxon>Bacteria</taxon>
        <taxon>Bacillati</taxon>
        <taxon>Bacillota</taxon>
        <taxon>Tissierellia</taxon>
        <taxon>Tissierellales</taxon>
        <taxon>Tepidimicrobiaceae</taxon>
        <taxon>Keratinibaculum</taxon>
    </lineage>
</organism>
<dbReference type="AlphaFoldDB" id="A0A4R3KPK8"/>
<keyword evidence="9" id="KW-0963">Cytoplasm</keyword>
<dbReference type="GO" id="GO:0008198">
    <property type="term" value="F:ferrous iron binding"/>
    <property type="evidence" value="ECO:0007669"/>
    <property type="project" value="TreeGrafter"/>
</dbReference>
<dbReference type="GO" id="GO:0006826">
    <property type="term" value="P:iron ion transport"/>
    <property type="evidence" value="ECO:0007669"/>
    <property type="project" value="InterPro"/>
</dbReference>
<dbReference type="SUPFAM" id="SSF47240">
    <property type="entry name" value="Ferritin-like"/>
    <property type="match status" value="1"/>
</dbReference>
<feature type="binding site" evidence="8">
    <location>
        <position position="17"/>
    </location>
    <ligand>
        <name>Fe cation</name>
        <dbReference type="ChEBI" id="CHEBI:24875"/>
        <label>1</label>
    </ligand>
</feature>
<evidence type="ECO:0000256" key="1">
    <source>
        <dbReference type="ARBA" id="ARBA00002485"/>
    </source>
</evidence>
<dbReference type="CDD" id="cd01055">
    <property type="entry name" value="Nonheme_Ferritin"/>
    <property type="match status" value="1"/>
</dbReference>
<feature type="binding site" evidence="8">
    <location>
        <position position="127"/>
    </location>
    <ligand>
        <name>Fe cation</name>
        <dbReference type="ChEBI" id="CHEBI:24875"/>
        <label>1</label>
    </ligand>
</feature>
<dbReference type="PROSITE" id="PS50905">
    <property type="entry name" value="FERRITIN_LIKE"/>
    <property type="match status" value="1"/>
</dbReference>
<dbReference type="FunFam" id="1.20.1260.10:FF:000001">
    <property type="entry name" value="Non-heme ferritin"/>
    <property type="match status" value="1"/>
</dbReference>